<reference evidence="3 4" key="1">
    <citation type="submission" date="2021-01" db="EMBL/GenBank/DDBJ databases">
        <title>Biogeographic distribution of Paracoccus.</title>
        <authorList>
            <person name="Hollensteiner J."/>
            <person name="Leineberger J."/>
            <person name="Brinkhoff T."/>
            <person name="Daniel R."/>
        </authorList>
    </citation>
    <scope>NUCLEOTIDE SEQUENCE [LARGE SCALE GENOMIC DNA]</scope>
    <source>
        <strain evidence="3 4">LMG25392</strain>
    </source>
</reference>
<dbReference type="PANTHER" id="PTHR30388">
    <property type="entry name" value="ALDEHYDE OXIDOREDUCTASE MOLYBDENUM COFACTOR ASSEMBLY PROTEIN"/>
    <property type="match status" value="1"/>
</dbReference>
<dbReference type="RefSeq" id="WP_272859730.1">
    <property type="nucleotide sequence ID" value="NZ_CP067134.1"/>
</dbReference>
<sequence length="277" mass="28656">MSGMIADPFAALAARPGGALALLLRAEGGFPRRPGAAMALWPDGFRIGRLGAGCIDADIAAHLDRIAPVTRLTYGAGGPVDLPLPCGGTVEIALIRHPDPDWLTAIATDRRQRNAGRWTIELATGRANRADAAGTGLQGASFALTLPPPCALHIHGEGDEADALAGIARGLGLSCHAGAGGPAVDAQTAVVTLFHDHDRELPPLRAALASSAFYIGALGSRRAQQARIAALREMGATDRDLARLRGPIGVVAPVREPRLLAASVMTEILAEYDKAFG</sequence>
<evidence type="ECO:0000259" key="2">
    <source>
        <dbReference type="Pfam" id="PF13478"/>
    </source>
</evidence>
<keyword evidence="4" id="KW-1185">Reference proteome</keyword>
<proteinExistence type="predicted"/>
<evidence type="ECO:0000313" key="4">
    <source>
        <dbReference type="Proteomes" id="UP001218412"/>
    </source>
</evidence>
<dbReference type="InterPro" id="IPR003777">
    <property type="entry name" value="XdhC_CoxI"/>
</dbReference>
<dbReference type="InterPro" id="IPR027051">
    <property type="entry name" value="XdhC_Rossmann_dom"/>
</dbReference>
<dbReference type="Pfam" id="PF13478">
    <property type="entry name" value="XdhC_C"/>
    <property type="match status" value="1"/>
</dbReference>
<organism evidence="3 4">
    <name type="scientific">Paracoccus stylophorae</name>
    <dbReference type="NCBI Taxonomy" id="659350"/>
    <lineage>
        <taxon>Bacteria</taxon>
        <taxon>Pseudomonadati</taxon>
        <taxon>Pseudomonadota</taxon>
        <taxon>Alphaproteobacteria</taxon>
        <taxon>Rhodobacterales</taxon>
        <taxon>Paracoccaceae</taxon>
        <taxon>Paracoccus</taxon>
    </lineage>
</organism>
<accession>A0ABY7SXU2</accession>
<evidence type="ECO:0000313" key="3">
    <source>
        <dbReference type="EMBL" id="WCR11620.1"/>
    </source>
</evidence>
<dbReference type="PANTHER" id="PTHR30388:SF4">
    <property type="entry name" value="MOLYBDENUM COFACTOR INSERTION CHAPERONE PAOD"/>
    <property type="match status" value="1"/>
</dbReference>
<gene>
    <name evidence="3" type="ORF">JHW45_04340</name>
</gene>
<evidence type="ECO:0000259" key="1">
    <source>
        <dbReference type="Pfam" id="PF02625"/>
    </source>
</evidence>
<dbReference type="Gene3D" id="3.40.50.720">
    <property type="entry name" value="NAD(P)-binding Rossmann-like Domain"/>
    <property type="match status" value="1"/>
</dbReference>
<dbReference type="Pfam" id="PF02625">
    <property type="entry name" value="XdhC_CoxI"/>
    <property type="match status" value="1"/>
</dbReference>
<dbReference type="Proteomes" id="UP001218412">
    <property type="component" value="Chromosome"/>
</dbReference>
<dbReference type="EMBL" id="CP067134">
    <property type="protein sequence ID" value="WCR11620.1"/>
    <property type="molecule type" value="Genomic_DNA"/>
</dbReference>
<feature type="domain" description="XdhC- CoxI" evidence="1">
    <location>
        <begin position="13"/>
        <end position="63"/>
    </location>
</feature>
<name>A0ABY7SXU2_9RHOB</name>
<dbReference type="InterPro" id="IPR052698">
    <property type="entry name" value="MoCofactor_Util/Proc"/>
</dbReference>
<feature type="domain" description="XdhC Rossmann" evidence="2">
    <location>
        <begin position="152"/>
        <end position="268"/>
    </location>
</feature>
<protein>
    <submittedName>
        <fullName evidence="3">XdhC family protein</fullName>
    </submittedName>
</protein>